<dbReference type="AlphaFoldDB" id="A0A502C9B8"/>
<protein>
    <submittedName>
        <fullName evidence="12">Efflux transporter outer membrane subunit</fullName>
    </submittedName>
</protein>
<dbReference type="InterPro" id="IPR003423">
    <property type="entry name" value="OMP_efflux"/>
</dbReference>
<organism evidence="12 13">
    <name type="scientific">Rhodanobacter glycinis</name>
    <dbReference type="NCBI Taxonomy" id="582702"/>
    <lineage>
        <taxon>Bacteria</taxon>
        <taxon>Pseudomonadati</taxon>
        <taxon>Pseudomonadota</taxon>
        <taxon>Gammaproteobacteria</taxon>
        <taxon>Lysobacterales</taxon>
        <taxon>Rhodanobacteraceae</taxon>
        <taxon>Rhodanobacter</taxon>
    </lineage>
</organism>
<keyword evidence="5 10" id="KW-0732">Signal</keyword>
<keyword evidence="3 10" id="KW-1134">Transmembrane beta strand</keyword>
<evidence type="ECO:0000313" key="13">
    <source>
        <dbReference type="Proteomes" id="UP000319486"/>
    </source>
</evidence>
<dbReference type="PROSITE" id="PS51257">
    <property type="entry name" value="PROKAR_LIPOPROTEIN"/>
    <property type="match status" value="1"/>
</dbReference>
<keyword evidence="4 10" id="KW-0812">Transmembrane</keyword>
<evidence type="ECO:0000256" key="1">
    <source>
        <dbReference type="ARBA" id="ARBA00004370"/>
    </source>
</evidence>
<feature type="region of interest" description="Disordered" evidence="11">
    <location>
        <begin position="476"/>
        <end position="496"/>
    </location>
</feature>
<evidence type="ECO:0000256" key="2">
    <source>
        <dbReference type="ARBA" id="ARBA00007613"/>
    </source>
</evidence>
<reference evidence="12 13" key="1">
    <citation type="journal article" date="2019" name="Environ. Microbiol.">
        <title>Species interactions and distinct microbial communities in high Arctic permafrost affected cryosols are associated with the CH4 and CO2 gas fluxes.</title>
        <authorList>
            <person name="Altshuler I."/>
            <person name="Hamel J."/>
            <person name="Turney S."/>
            <person name="Magnuson E."/>
            <person name="Levesque R."/>
            <person name="Greer C."/>
            <person name="Whyte L.G."/>
        </authorList>
    </citation>
    <scope>NUCLEOTIDE SEQUENCE [LARGE SCALE GENOMIC DNA]</scope>
    <source>
        <strain evidence="12 13">S13Y</strain>
    </source>
</reference>
<evidence type="ECO:0000256" key="5">
    <source>
        <dbReference type="ARBA" id="ARBA00022729"/>
    </source>
</evidence>
<dbReference type="EMBL" id="RCZO01000006">
    <property type="protein sequence ID" value="TPG08351.1"/>
    <property type="molecule type" value="Genomic_DNA"/>
</dbReference>
<dbReference type="SUPFAM" id="SSF56954">
    <property type="entry name" value="Outer membrane efflux proteins (OEP)"/>
    <property type="match status" value="1"/>
</dbReference>
<keyword evidence="13" id="KW-1185">Reference proteome</keyword>
<gene>
    <name evidence="12" type="ORF">EAH88_12030</name>
</gene>
<name>A0A502C9B8_9GAMM</name>
<dbReference type="Proteomes" id="UP000319486">
    <property type="component" value="Unassembled WGS sequence"/>
</dbReference>
<accession>A0A502C9B8</accession>
<keyword evidence="6 10" id="KW-0472">Membrane</keyword>
<feature type="signal peptide" evidence="10">
    <location>
        <begin position="1"/>
        <end position="24"/>
    </location>
</feature>
<dbReference type="Gene3D" id="2.20.200.10">
    <property type="entry name" value="Outer membrane efflux proteins (OEP)"/>
    <property type="match status" value="1"/>
</dbReference>
<dbReference type="GO" id="GO:0015562">
    <property type="term" value="F:efflux transmembrane transporter activity"/>
    <property type="evidence" value="ECO:0007669"/>
    <property type="project" value="InterPro"/>
</dbReference>
<evidence type="ECO:0000256" key="4">
    <source>
        <dbReference type="ARBA" id="ARBA00022692"/>
    </source>
</evidence>
<evidence type="ECO:0000256" key="10">
    <source>
        <dbReference type="RuleBase" id="RU362097"/>
    </source>
</evidence>
<dbReference type="GO" id="GO:0009279">
    <property type="term" value="C:cell outer membrane"/>
    <property type="evidence" value="ECO:0007669"/>
    <property type="project" value="UniProtKB-SubCell"/>
</dbReference>
<evidence type="ECO:0000256" key="11">
    <source>
        <dbReference type="SAM" id="MobiDB-lite"/>
    </source>
</evidence>
<dbReference type="NCBIfam" id="TIGR01845">
    <property type="entry name" value="outer_NodT"/>
    <property type="match status" value="1"/>
</dbReference>
<keyword evidence="8 10" id="KW-0449">Lipoprotein</keyword>
<comment type="function">
    <text evidence="9">Could be involved in resistance to puromycin, acriflavine and tetraphenylarsonium chloride.</text>
</comment>
<comment type="subcellular location">
    <subcellularLocation>
        <location evidence="10">Cell outer membrane</location>
        <topology evidence="10">Lipid-anchor</topology>
    </subcellularLocation>
    <subcellularLocation>
        <location evidence="1">Membrane</location>
    </subcellularLocation>
</comment>
<evidence type="ECO:0000256" key="7">
    <source>
        <dbReference type="ARBA" id="ARBA00023139"/>
    </source>
</evidence>
<comment type="similarity">
    <text evidence="2 10">Belongs to the outer membrane factor (OMF) (TC 1.B.17) family.</text>
</comment>
<evidence type="ECO:0000256" key="3">
    <source>
        <dbReference type="ARBA" id="ARBA00022452"/>
    </source>
</evidence>
<dbReference type="InterPro" id="IPR010131">
    <property type="entry name" value="MdtP/NodT-like"/>
</dbReference>
<dbReference type="PANTHER" id="PTHR30203:SF20">
    <property type="entry name" value="MULTIDRUG RESISTANCE OUTER MEMBRANE PROTEIN MDTP-RELATED"/>
    <property type="match status" value="1"/>
</dbReference>
<feature type="chain" id="PRO_5021511919" evidence="10">
    <location>
        <begin position="25"/>
        <end position="496"/>
    </location>
</feature>
<dbReference type="RefSeq" id="WP_140652942.1">
    <property type="nucleotide sequence ID" value="NZ_RCZO01000006.1"/>
</dbReference>
<keyword evidence="7 10" id="KW-0564">Palmitate</keyword>
<comment type="caution">
    <text evidence="12">The sequence shown here is derived from an EMBL/GenBank/DDBJ whole genome shotgun (WGS) entry which is preliminary data.</text>
</comment>
<sequence length="496" mass="53053">MKHVLLRGHTALAVAITLVLAACAAAPAKLGSPVLRDDVPLAGLQAPARAGWPATQWWRQYDDPLLDDLVDRAMRQSPDLALAQSRVQNADQSARLAAAQLGLSINGSAQVTRTRMSEHGLIPSKFLGFTWYNQADLGVQLQYDFDWWGKKRATVEAALDQAHAAEAQRSAAALAIQYAVADTYFGWQADQARLQLTDQLLATQQQLTHIAELRVQQGIDLPDEAQKARAQLAGVREMRVALDGSAKIRHVALASLLGVAPAQLPELKALPLPAVERGVPPHAGLDLIARRPDIAASHWQVEAALKQTDAARAEFFPDISISAMAGLSSIDMGKLLTPGSRTFALTPALHLPIFNGGALEANYGVSKAQLDAAVAQYNSTVLTAAREVATQALSAEQVAARQHEQHTQLDADRQLLASAQARARQGVRDVRESLGAKAELLQQRDAAAQLQAQALSTDLALIKALGGGYRTPVPADVTTRIPSPSVTAGAVDHERH</sequence>
<evidence type="ECO:0000256" key="6">
    <source>
        <dbReference type="ARBA" id="ARBA00023136"/>
    </source>
</evidence>
<dbReference type="PANTHER" id="PTHR30203">
    <property type="entry name" value="OUTER MEMBRANE CATION EFFLUX PROTEIN"/>
    <property type="match status" value="1"/>
</dbReference>
<evidence type="ECO:0000256" key="9">
    <source>
        <dbReference type="ARBA" id="ARBA00037313"/>
    </source>
</evidence>
<dbReference type="Pfam" id="PF02321">
    <property type="entry name" value="OEP"/>
    <property type="match status" value="2"/>
</dbReference>
<evidence type="ECO:0000313" key="12">
    <source>
        <dbReference type="EMBL" id="TPG08351.1"/>
    </source>
</evidence>
<dbReference type="Gene3D" id="1.20.1600.10">
    <property type="entry name" value="Outer membrane efflux proteins (OEP)"/>
    <property type="match status" value="1"/>
</dbReference>
<evidence type="ECO:0000256" key="8">
    <source>
        <dbReference type="ARBA" id="ARBA00023288"/>
    </source>
</evidence>
<proteinExistence type="inferred from homology"/>